<proteinExistence type="inferred from homology"/>
<evidence type="ECO:0000313" key="5">
    <source>
        <dbReference type="EMBL" id="SMF30117.1"/>
    </source>
</evidence>
<evidence type="ECO:0000313" key="6">
    <source>
        <dbReference type="Proteomes" id="UP000192917"/>
    </source>
</evidence>
<dbReference type="PANTHER" id="PTHR43201:SF5">
    <property type="entry name" value="MEDIUM-CHAIN ACYL-COA LIGASE ACSF2, MITOCHONDRIAL"/>
    <property type="match status" value="1"/>
</dbReference>
<dbReference type="Proteomes" id="UP000192917">
    <property type="component" value="Unassembled WGS sequence"/>
</dbReference>
<dbReference type="SUPFAM" id="SSF56801">
    <property type="entry name" value="Acetyl-CoA synthetase-like"/>
    <property type="match status" value="1"/>
</dbReference>
<dbReference type="InterPro" id="IPR020845">
    <property type="entry name" value="AMP-binding_CS"/>
</dbReference>
<feature type="domain" description="AMP-binding enzyme C-terminal" evidence="4">
    <location>
        <begin position="454"/>
        <end position="525"/>
    </location>
</feature>
<evidence type="ECO:0000256" key="2">
    <source>
        <dbReference type="ARBA" id="ARBA00022598"/>
    </source>
</evidence>
<dbReference type="PANTHER" id="PTHR43201">
    <property type="entry name" value="ACYL-COA SYNTHETASE"/>
    <property type="match status" value="1"/>
</dbReference>
<dbReference type="Gene3D" id="3.30.300.30">
    <property type="match status" value="1"/>
</dbReference>
<dbReference type="Gene3D" id="3.40.50.12780">
    <property type="entry name" value="N-terminal domain of ligase-like"/>
    <property type="match status" value="1"/>
</dbReference>
<comment type="similarity">
    <text evidence="1">Belongs to the ATP-dependent AMP-binding enzyme family.</text>
</comment>
<keyword evidence="6" id="KW-1185">Reference proteome</keyword>
<evidence type="ECO:0000256" key="1">
    <source>
        <dbReference type="ARBA" id="ARBA00006432"/>
    </source>
</evidence>
<feature type="domain" description="AMP-dependent synthetase/ligase" evidence="3">
    <location>
        <begin position="32"/>
        <end position="403"/>
    </location>
</feature>
<sequence length="553" mass="58386">MAEVRDTSDSLSVLAAAAAGRGPSVPELLAERRTAGAALIYEGRRISFAELDERARRVAAGLAALGVGEGDRVAVWLPNVPAYLEVFVACCHLGAICVAVNTRFRSVEVGDIVGRTGASALVFWPGFKGIDFPGILRGVDAAALGALRHIVTLGDPAGAEHIAQAETRSYDWLAGHAPLAESRGRPESPCKIFTTSGTTSGPKFVLHNQATATRHGGDVARAFGFDADDAVLLQVVPLCGVFGFAQIMGGLASGRPSVLLPAFDAAEAARLIREHRITHTNGADDMLDRLVREGEGGEAGARPFPSLRLFGYAKFNPALADVVERAEAAGITAVGVYGMSECMALFSFQPPGADSARRKLGGGIPVSPEAEVRVRDRDSGRLLPPGENGEIEIRAPSVMIGYFGNEAATRATFTEDWFLKTGDLGSLTDDGGFIYLARMGDSLRLGGFLVNPQEIETHLLTHPAVDGCQVVGVVHGDRTRAVAFVTLQPGAEATEAELIGHCEGRLARFKVPLRVLPVADFPVTQGANGVKVQRGRLREMAQAEVDRMPQGVG</sequence>
<evidence type="ECO:0000259" key="3">
    <source>
        <dbReference type="Pfam" id="PF00501"/>
    </source>
</evidence>
<organism evidence="5 6">
    <name type="scientific">Tistlia consotensis USBA 355</name>
    <dbReference type="NCBI Taxonomy" id="560819"/>
    <lineage>
        <taxon>Bacteria</taxon>
        <taxon>Pseudomonadati</taxon>
        <taxon>Pseudomonadota</taxon>
        <taxon>Alphaproteobacteria</taxon>
        <taxon>Rhodospirillales</taxon>
        <taxon>Rhodovibrionaceae</taxon>
        <taxon>Tistlia</taxon>
    </lineage>
</organism>
<dbReference type="RefSeq" id="WP_143596235.1">
    <property type="nucleotide sequence ID" value="NZ_FWZX01000010.1"/>
</dbReference>
<dbReference type="GO" id="GO:0006631">
    <property type="term" value="P:fatty acid metabolic process"/>
    <property type="evidence" value="ECO:0007669"/>
    <property type="project" value="TreeGrafter"/>
</dbReference>
<dbReference type="EMBL" id="FWZX01000010">
    <property type="protein sequence ID" value="SMF30117.1"/>
    <property type="molecule type" value="Genomic_DNA"/>
</dbReference>
<dbReference type="AlphaFoldDB" id="A0A1Y6BV06"/>
<keyword evidence="2" id="KW-0436">Ligase</keyword>
<dbReference type="InterPro" id="IPR045851">
    <property type="entry name" value="AMP-bd_C_sf"/>
</dbReference>
<protein>
    <submittedName>
        <fullName evidence="5">Fatty-acyl-CoA synthase</fullName>
    </submittedName>
</protein>
<accession>A0A1Y6BV06</accession>
<dbReference type="Pfam" id="PF00501">
    <property type="entry name" value="AMP-binding"/>
    <property type="match status" value="1"/>
</dbReference>
<name>A0A1Y6BV06_9PROT</name>
<evidence type="ECO:0000259" key="4">
    <source>
        <dbReference type="Pfam" id="PF13193"/>
    </source>
</evidence>
<gene>
    <name evidence="5" type="ORF">SAMN05428998_11088</name>
</gene>
<dbReference type="InterPro" id="IPR025110">
    <property type="entry name" value="AMP-bd_C"/>
</dbReference>
<dbReference type="GO" id="GO:0031956">
    <property type="term" value="F:medium-chain fatty acid-CoA ligase activity"/>
    <property type="evidence" value="ECO:0007669"/>
    <property type="project" value="TreeGrafter"/>
</dbReference>
<reference evidence="5 6" key="1">
    <citation type="submission" date="2017-04" db="EMBL/GenBank/DDBJ databases">
        <authorList>
            <person name="Afonso C.L."/>
            <person name="Miller P.J."/>
            <person name="Scott M.A."/>
            <person name="Spackman E."/>
            <person name="Goraichik I."/>
            <person name="Dimitrov K.M."/>
            <person name="Suarez D.L."/>
            <person name="Swayne D.E."/>
        </authorList>
    </citation>
    <scope>NUCLEOTIDE SEQUENCE [LARGE SCALE GENOMIC DNA]</scope>
    <source>
        <strain evidence="5 6">USBA 355</strain>
    </source>
</reference>
<dbReference type="InterPro" id="IPR000873">
    <property type="entry name" value="AMP-dep_synth/lig_dom"/>
</dbReference>
<dbReference type="PROSITE" id="PS00455">
    <property type="entry name" value="AMP_BINDING"/>
    <property type="match status" value="1"/>
</dbReference>
<dbReference type="InterPro" id="IPR042099">
    <property type="entry name" value="ANL_N_sf"/>
</dbReference>
<dbReference type="Pfam" id="PF13193">
    <property type="entry name" value="AMP-binding_C"/>
    <property type="match status" value="1"/>
</dbReference>
<dbReference type="STRING" id="560819.SAMN05428998_11088"/>